<dbReference type="PANTHER" id="PTHR43135:SF3">
    <property type="entry name" value="ALPHA-D-RIBOSE 1-METHYLPHOSPHONATE 5-TRIPHOSPHATE DIPHOSPHATASE"/>
    <property type="match status" value="1"/>
</dbReference>
<evidence type="ECO:0000313" key="3">
    <source>
        <dbReference type="Proteomes" id="UP001519292"/>
    </source>
</evidence>
<gene>
    <name evidence="2" type="ORF">J2Z60_000252</name>
</gene>
<evidence type="ECO:0000259" key="1">
    <source>
        <dbReference type="Pfam" id="PF01979"/>
    </source>
</evidence>
<dbReference type="InterPro" id="IPR032466">
    <property type="entry name" value="Metal_Hydrolase"/>
</dbReference>
<feature type="domain" description="Amidohydrolase-related" evidence="1">
    <location>
        <begin position="56"/>
        <end position="389"/>
    </location>
</feature>
<dbReference type="PANTHER" id="PTHR43135">
    <property type="entry name" value="ALPHA-D-RIBOSE 1-METHYLPHOSPHONATE 5-TRIPHOSPHATE DIPHOSPHATASE"/>
    <property type="match status" value="1"/>
</dbReference>
<dbReference type="CDD" id="cd01299">
    <property type="entry name" value="Met_dep_hydrolase_A"/>
    <property type="match status" value="1"/>
</dbReference>
<dbReference type="InterPro" id="IPR057744">
    <property type="entry name" value="OTAase-like"/>
</dbReference>
<accession>A0ABS4MBN5</accession>
<dbReference type="InterPro" id="IPR011059">
    <property type="entry name" value="Metal-dep_hydrolase_composite"/>
</dbReference>
<comment type="caution">
    <text evidence="2">The sequence shown here is derived from an EMBL/GenBank/DDBJ whole genome shotgun (WGS) entry which is preliminary data.</text>
</comment>
<proteinExistence type="predicted"/>
<dbReference type="InterPro" id="IPR051781">
    <property type="entry name" value="Metallo-dep_Hydrolase"/>
</dbReference>
<dbReference type="Gene3D" id="3.20.20.140">
    <property type="entry name" value="Metal-dependent hydrolases"/>
    <property type="match status" value="1"/>
</dbReference>
<sequence length="401" mass="43825">MTETVFVNCNLFVGTEDKVLKNAWFVVDNETGKLTEQGTGECPRRVENKVDLKNQYVMSGLLNSHTHIAADPRTDKWYPETETSGTYNALKNLEKGLQGGVTYIRSCGVAFDIDVKLAQMRKELPFDGPQIMPAGMPISIPGGHADSLVGENNDQNVAHIVNSVDDVRKAVRLQFKKGAKNIKLMATGGVMSQGDQVDDTELSLEEMKMAVQEAHLKHMTVCAHAQGELGIHYAVLAGVDSIEHGFYVSDEDIELMKKQGTFLSPTLTAGNQIVEHGKGKLSDFSYQKMCTHVKAFYEHVGKAIRSGVNLALGTDAGTFNNPLEDTAKELVELVKAGATNYQALRAGGLGSATLMKVDDEYGSLEPGKYADFLVLKNNPLTDVAAVQQKDKQVYQHGVRKF</sequence>
<dbReference type="EMBL" id="JAGGLU010000001">
    <property type="protein sequence ID" value="MBP2057090.1"/>
    <property type="molecule type" value="Genomic_DNA"/>
</dbReference>
<dbReference type="SUPFAM" id="SSF51338">
    <property type="entry name" value="Composite domain of metallo-dependent hydrolases"/>
    <property type="match status" value="1"/>
</dbReference>
<dbReference type="Gene3D" id="2.30.40.10">
    <property type="entry name" value="Urease, subunit C, domain 1"/>
    <property type="match status" value="1"/>
</dbReference>
<reference evidence="2 3" key="1">
    <citation type="submission" date="2021-03" db="EMBL/GenBank/DDBJ databases">
        <title>Genomic Encyclopedia of Type Strains, Phase IV (KMG-IV): sequencing the most valuable type-strain genomes for metagenomic binning, comparative biology and taxonomic classification.</title>
        <authorList>
            <person name="Goeker M."/>
        </authorList>
    </citation>
    <scope>NUCLEOTIDE SEQUENCE [LARGE SCALE GENOMIC DNA]</scope>
    <source>
        <strain evidence="2 3">DSM 101872</strain>
    </source>
</reference>
<dbReference type="RefSeq" id="WP_209685588.1">
    <property type="nucleotide sequence ID" value="NZ_JAGGLU010000001.1"/>
</dbReference>
<dbReference type="InterPro" id="IPR006680">
    <property type="entry name" value="Amidohydro-rel"/>
</dbReference>
<keyword evidence="3" id="KW-1185">Reference proteome</keyword>
<name>A0ABS4MBN5_9LACO</name>
<protein>
    <submittedName>
        <fullName evidence="2">Imidazolonepropionase-like amidohydrolase</fullName>
    </submittedName>
</protein>
<dbReference type="Proteomes" id="UP001519292">
    <property type="component" value="Unassembled WGS sequence"/>
</dbReference>
<dbReference type="Pfam" id="PF01979">
    <property type="entry name" value="Amidohydro_1"/>
    <property type="match status" value="1"/>
</dbReference>
<evidence type="ECO:0000313" key="2">
    <source>
        <dbReference type="EMBL" id="MBP2057090.1"/>
    </source>
</evidence>
<dbReference type="SUPFAM" id="SSF51556">
    <property type="entry name" value="Metallo-dependent hydrolases"/>
    <property type="match status" value="1"/>
</dbReference>
<organism evidence="2 3">
    <name type="scientific">Lactobacillus colini</name>
    <dbReference type="NCBI Taxonomy" id="1819254"/>
    <lineage>
        <taxon>Bacteria</taxon>
        <taxon>Bacillati</taxon>
        <taxon>Bacillota</taxon>
        <taxon>Bacilli</taxon>
        <taxon>Lactobacillales</taxon>
        <taxon>Lactobacillaceae</taxon>
        <taxon>Lactobacillus</taxon>
    </lineage>
</organism>